<dbReference type="InParanoid" id="A0A2J7PUQ1"/>
<evidence type="ECO:0000313" key="2">
    <source>
        <dbReference type="Proteomes" id="UP000235965"/>
    </source>
</evidence>
<accession>A0A2J7PUQ1</accession>
<proteinExistence type="predicted"/>
<evidence type="ECO:0000313" key="1">
    <source>
        <dbReference type="EMBL" id="PNF20044.1"/>
    </source>
</evidence>
<dbReference type="Proteomes" id="UP000235965">
    <property type="component" value="Unassembled WGS sequence"/>
</dbReference>
<keyword evidence="2" id="KW-1185">Reference proteome</keyword>
<dbReference type="GO" id="GO:0003676">
    <property type="term" value="F:nucleic acid binding"/>
    <property type="evidence" value="ECO:0007669"/>
    <property type="project" value="InterPro"/>
</dbReference>
<sequence length="278" mass="32327">MSTPQEQVQCVLWPAESLTVVQRRFRTQYGRQRSTRKNVRFWNKLRTAGSLLRVQSAGKTRTSEENINRIREIFQRSPRKSIRAASLARTNFAVTTLERIDTSPSFLRQECFSDEMTFHVNGNPKVNVWADLMHDKLTGLFFFSENTVTLRSYLDMLKLYARPQLPAQIILQEDGASPNFCHHIGNHLDREMARRWIGRDGPIVWPPRSPDLSPLDFFLGYVKNVIYQVKIKYPQHLKACIRDAVATVTPNTLQVPWNEVEYRRDSCRATKGAHVEFF</sequence>
<organism evidence="1 2">
    <name type="scientific">Cryptotermes secundus</name>
    <dbReference type="NCBI Taxonomy" id="105785"/>
    <lineage>
        <taxon>Eukaryota</taxon>
        <taxon>Metazoa</taxon>
        <taxon>Ecdysozoa</taxon>
        <taxon>Arthropoda</taxon>
        <taxon>Hexapoda</taxon>
        <taxon>Insecta</taxon>
        <taxon>Pterygota</taxon>
        <taxon>Neoptera</taxon>
        <taxon>Polyneoptera</taxon>
        <taxon>Dictyoptera</taxon>
        <taxon>Blattodea</taxon>
        <taxon>Blattoidea</taxon>
        <taxon>Termitoidae</taxon>
        <taxon>Kalotermitidae</taxon>
        <taxon>Cryptotermitinae</taxon>
        <taxon>Cryptotermes</taxon>
    </lineage>
</organism>
<dbReference type="InterPro" id="IPR036397">
    <property type="entry name" value="RNaseH_sf"/>
</dbReference>
<reference evidence="1 2" key="1">
    <citation type="submission" date="2017-12" db="EMBL/GenBank/DDBJ databases">
        <title>Hemimetabolous genomes reveal molecular basis of termite eusociality.</title>
        <authorList>
            <person name="Harrison M.C."/>
            <person name="Jongepier E."/>
            <person name="Robertson H.M."/>
            <person name="Arning N."/>
            <person name="Bitard-Feildel T."/>
            <person name="Chao H."/>
            <person name="Childers C.P."/>
            <person name="Dinh H."/>
            <person name="Doddapaneni H."/>
            <person name="Dugan S."/>
            <person name="Gowin J."/>
            <person name="Greiner C."/>
            <person name="Han Y."/>
            <person name="Hu H."/>
            <person name="Hughes D.S.T."/>
            <person name="Huylmans A.-K."/>
            <person name="Kemena C."/>
            <person name="Kremer L.P.M."/>
            <person name="Lee S.L."/>
            <person name="Lopez-Ezquerra A."/>
            <person name="Mallet L."/>
            <person name="Monroy-Kuhn J.M."/>
            <person name="Moser A."/>
            <person name="Murali S.C."/>
            <person name="Muzny D.M."/>
            <person name="Otani S."/>
            <person name="Piulachs M.-D."/>
            <person name="Poelchau M."/>
            <person name="Qu J."/>
            <person name="Schaub F."/>
            <person name="Wada-Katsumata A."/>
            <person name="Worley K.C."/>
            <person name="Xie Q."/>
            <person name="Ylla G."/>
            <person name="Poulsen M."/>
            <person name="Gibbs R.A."/>
            <person name="Schal C."/>
            <person name="Richards S."/>
            <person name="Belles X."/>
            <person name="Korb J."/>
            <person name="Bornberg-Bauer E."/>
        </authorList>
    </citation>
    <scope>NUCLEOTIDE SEQUENCE [LARGE SCALE GENOMIC DNA]</scope>
    <source>
        <tissue evidence="1">Whole body</tissue>
    </source>
</reference>
<dbReference type="STRING" id="105785.A0A2J7PUQ1"/>
<dbReference type="EMBL" id="NEVH01021194">
    <property type="protein sequence ID" value="PNF20044.1"/>
    <property type="molecule type" value="Genomic_DNA"/>
</dbReference>
<name>A0A2J7PUQ1_9NEOP</name>
<protein>
    <recommendedName>
        <fullName evidence="3">DUF4817 domain-containing protein</fullName>
    </recommendedName>
</protein>
<dbReference type="PANTHER" id="PTHR47326:SF1">
    <property type="entry name" value="HTH PSQ-TYPE DOMAIN-CONTAINING PROTEIN"/>
    <property type="match status" value="1"/>
</dbReference>
<comment type="caution">
    <text evidence="1">The sequence shown here is derived from an EMBL/GenBank/DDBJ whole genome shotgun (WGS) entry which is preliminary data.</text>
</comment>
<dbReference type="PANTHER" id="PTHR47326">
    <property type="entry name" value="TRANSPOSABLE ELEMENT TC3 TRANSPOSASE-LIKE PROTEIN"/>
    <property type="match status" value="1"/>
</dbReference>
<dbReference type="AlphaFoldDB" id="A0A2J7PUQ1"/>
<gene>
    <name evidence="1" type="ORF">B7P43_G05812</name>
</gene>
<evidence type="ECO:0008006" key="3">
    <source>
        <dbReference type="Google" id="ProtNLM"/>
    </source>
</evidence>
<dbReference type="Gene3D" id="3.30.420.10">
    <property type="entry name" value="Ribonuclease H-like superfamily/Ribonuclease H"/>
    <property type="match status" value="1"/>
</dbReference>